<protein>
    <submittedName>
        <fullName evidence="8">GtrA family protein</fullName>
    </submittedName>
</protein>
<comment type="subcellular location">
    <subcellularLocation>
        <location evidence="1">Membrane</location>
        <topology evidence="1">Multi-pass membrane protein</topology>
    </subcellularLocation>
</comment>
<accession>A0A6N7X8M5</accession>
<evidence type="ECO:0000256" key="2">
    <source>
        <dbReference type="ARBA" id="ARBA00009399"/>
    </source>
</evidence>
<organism evidence="8 9">
    <name type="scientific">Parafannyhessea umbonata</name>
    <dbReference type="NCBI Taxonomy" id="604330"/>
    <lineage>
        <taxon>Bacteria</taxon>
        <taxon>Bacillati</taxon>
        <taxon>Actinomycetota</taxon>
        <taxon>Coriobacteriia</taxon>
        <taxon>Coriobacteriales</taxon>
        <taxon>Atopobiaceae</taxon>
        <taxon>Parafannyhessea</taxon>
    </lineage>
</organism>
<keyword evidence="4 6" id="KW-1133">Transmembrane helix</keyword>
<dbReference type="GO" id="GO:0005886">
    <property type="term" value="C:plasma membrane"/>
    <property type="evidence" value="ECO:0007669"/>
    <property type="project" value="TreeGrafter"/>
</dbReference>
<proteinExistence type="inferred from homology"/>
<comment type="similarity">
    <text evidence="2">Belongs to the GtrA family.</text>
</comment>
<evidence type="ECO:0000256" key="6">
    <source>
        <dbReference type="SAM" id="Phobius"/>
    </source>
</evidence>
<gene>
    <name evidence="8" type="ORF">FYJ69_02395</name>
</gene>
<keyword evidence="5 6" id="KW-0472">Membrane</keyword>
<sequence length="139" mass="15597">MRQLLAQFMKFGVVGVIAFAIDFGLMVLLHETIGMDPVIAAAVSFSVSTIFNYIASMRFVFTHRDDLSKTREFTIFVILSVIGLIINEICMVAGQVAFEGVGVDYANGPYYMFVKVIATAVVMFWNFFSRKKWLDAGNR</sequence>
<evidence type="ECO:0000256" key="4">
    <source>
        <dbReference type="ARBA" id="ARBA00022989"/>
    </source>
</evidence>
<dbReference type="EMBL" id="VUND01000001">
    <property type="protein sequence ID" value="MST59764.1"/>
    <property type="molecule type" value="Genomic_DNA"/>
</dbReference>
<dbReference type="PANTHER" id="PTHR38459:SF1">
    <property type="entry name" value="PROPHAGE BACTOPRENOL-LINKED GLUCOSE TRANSLOCASE HOMOLOG"/>
    <property type="match status" value="1"/>
</dbReference>
<feature type="transmembrane region" description="Helical" evidence="6">
    <location>
        <begin position="39"/>
        <end position="61"/>
    </location>
</feature>
<feature type="transmembrane region" description="Helical" evidence="6">
    <location>
        <begin position="110"/>
        <end position="128"/>
    </location>
</feature>
<reference evidence="8 9" key="1">
    <citation type="submission" date="2019-08" db="EMBL/GenBank/DDBJ databases">
        <title>In-depth cultivation of the pig gut microbiome towards novel bacterial diversity and tailored functional studies.</title>
        <authorList>
            <person name="Wylensek D."/>
            <person name="Hitch T.C.A."/>
            <person name="Clavel T."/>
        </authorList>
    </citation>
    <scope>NUCLEOTIDE SEQUENCE [LARGE SCALE GENOMIC DNA]</scope>
    <source>
        <strain evidence="8 9">WB01_CNA04</strain>
    </source>
</reference>
<dbReference type="Proteomes" id="UP000434342">
    <property type="component" value="Unassembled WGS sequence"/>
</dbReference>
<feature type="transmembrane region" description="Helical" evidence="6">
    <location>
        <begin position="73"/>
        <end position="98"/>
    </location>
</feature>
<name>A0A6N7X8M5_9ACTN</name>
<dbReference type="RefSeq" id="WP_154539724.1">
    <property type="nucleotide sequence ID" value="NZ_VUND01000001.1"/>
</dbReference>
<evidence type="ECO:0000256" key="5">
    <source>
        <dbReference type="ARBA" id="ARBA00023136"/>
    </source>
</evidence>
<dbReference type="InterPro" id="IPR007267">
    <property type="entry name" value="GtrA_DPMS_TM"/>
</dbReference>
<evidence type="ECO:0000259" key="7">
    <source>
        <dbReference type="Pfam" id="PF04138"/>
    </source>
</evidence>
<evidence type="ECO:0000313" key="8">
    <source>
        <dbReference type="EMBL" id="MST59764.1"/>
    </source>
</evidence>
<evidence type="ECO:0000313" key="9">
    <source>
        <dbReference type="Proteomes" id="UP000434342"/>
    </source>
</evidence>
<dbReference type="GO" id="GO:0000271">
    <property type="term" value="P:polysaccharide biosynthetic process"/>
    <property type="evidence" value="ECO:0007669"/>
    <property type="project" value="InterPro"/>
</dbReference>
<dbReference type="PANTHER" id="PTHR38459">
    <property type="entry name" value="PROPHAGE BACTOPRENOL-LINKED GLUCOSE TRANSLOCASE HOMOLOG"/>
    <property type="match status" value="1"/>
</dbReference>
<evidence type="ECO:0000256" key="1">
    <source>
        <dbReference type="ARBA" id="ARBA00004141"/>
    </source>
</evidence>
<keyword evidence="3 6" id="KW-0812">Transmembrane</keyword>
<feature type="domain" description="GtrA/DPMS transmembrane" evidence="7">
    <location>
        <begin position="10"/>
        <end position="133"/>
    </location>
</feature>
<comment type="caution">
    <text evidence="8">The sequence shown here is derived from an EMBL/GenBank/DDBJ whole genome shotgun (WGS) entry which is preliminary data.</text>
</comment>
<dbReference type="InterPro" id="IPR051401">
    <property type="entry name" value="GtrA_CellWall_Glycosyl"/>
</dbReference>
<dbReference type="AlphaFoldDB" id="A0A6N7X8M5"/>
<dbReference type="Pfam" id="PF04138">
    <property type="entry name" value="GtrA_DPMS_TM"/>
    <property type="match status" value="1"/>
</dbReference>
<evidence type="ECO:0000256" key="3">
    <source>
        <dbReference type="ARBA" id="ARBA00022692"/>
    </source>
</evidence>
<feature type="transmembrane region" description="Helical" evidence="6">
    <location>
        <begin position="12"/>
        <end position="33"/>
    </location>
</feature>